<gene>
    <name evidence="2" type="ORF">Tam10B_2313</name>
</gene>
<keyword evidence="1" id="KW-0472">Membrane</keyword>
<feature type="transmembrane region" description="Helical" evidence="1">
    <location>
        <begin position="6"/>
        <end position="27"/>
    </location>
</feature>
<sequence length="30" mass="3407">MPWWVDVAYVAGAIVIFVVLDLCGKWVDKL</sequence>
<proteinExistence type="predicted"/>
<evidence type="ECO:0000256" key="1">
    <source>
        <dbReference type="SAM" id="Phobius"/>
    </source>
</evidence>
<organism evidence="2 3">
    <name type="scientific">Bifidobacterium vansinderenii</name>
    <dbReference type="NCBI Taxonomy" id="1984871"/>
    <lineage>
        <taxon>Bacteria</taxon>
        <taxon>Bacillati</taxon>
        <taxon>Actinomycetota</taxon>
        <taxon>Actinomycetes</taxon>
        <taxon>Bifidobacteriales</taxon>
        <taxon>Bifidobacteriaceae</taxon>
        <taxon>Bifidobacterium</taxon>
    </lineage>
</organism>
<dbReference type="AlphaFoldDB" id="A0A229VVC6"/>
<dbReference type="EMBL" id="NEWD01000038">
    <property type="protein sequence ID" value="OXM99566.1"/>
    <property type="molecule type" value="Genomic_DNA"/>
</dbReference>
<reference evidence="2 3" key="1">
    <citation type="submission" date="2017-05" db="EMBL/GenBank/DDBJ databases">
        <title>Bifidobacterium vansinderenii sp. nov.</title>
        <authorList>
            <person name="Lugli G.A."/>
            <person name="Duranti S."/>
            <person name="Mangifesta M."/>
        </authorList>
    </citation>
    <scope>NUCLEOTIDE SEQUENCE [LARGE SCALE GENOMIC DNA]</scope>
    <source>
        <strain evidence="2 3">Tam10B</strain>
    </source>
</reference>
<keyword evidence="3" id="KW-1185">Reference proteome</keyword>
<comment type="caution">
    <text evidence="2">The sequence shown here is derived from an EMBL/GenBank/DDBJ whole genome shotgun (WGS) entry which is preliminary data.</text>
</comment>
<keyword evidence="1" id="KW-1133">Transmembrane helix</keyword>
<name>A0A229VVC6_9BIFI</name>
<accession>A0A229VVC6</accession>
<dbReference type="Proteomes" id="UP000215433">
    <property type="component" value="Unassembled WGS sequence"/>
</dbReference>
<evidence type="ECO:0000313" key="2">
    <source>
        <dbReference type="EMBL" id="OXM99566.1"/>
    </source>
</evidence>
<protein>
    <submittedName>
        <fullName evidence="2">Uncharacterized protein</fullName>
    </submittedName>
</protein>
<evidence type="ECO:0000313" key="3">
    <source>
        <dbReference type="Proteomes" id="UP000215433"/>
    </source>
</evidence>
<keyword evidence="1" id="KW-0812">Transmembrane</keyword>